<dbReference type="EMBL" id="CH991547">
    <property type="protein sequence ID" value="EDQ90615.1"/>
    <property type="molecule type" value="Genomic_DNA"/>
</dbReference>
<keyword evidence="3" id="KW-1185">Reference proteome</keyword>
<gene>
    <name evidence="2" type="ORF">MONBRDRAFT_7019</name>
</gene>
<dbReference type="InterPro" id="IPR035899">
    <property type="entry name" value="DBL_dom_sf"/>
</dbReference>
<dbReference type="GO" id="GO:0005085">
    <property type="term" value="F:guanyl-nucleotide exchange factor activity"/>
    <property type="evidence" value="ECO:0007669"/>
    <property type="project" value="InterPro"/>
</dbReference>
<feature type="domain" description="DH" evidence="1">
    <location>
        <begin position="560"/>
        <end position="789"/>
    </location>
</feature>
<dbReference type="Gene3D" id="1.20.900.10">
    <property type="entry name" value="Dbl homology (DH) domain"/>
    <property type="match status" value="1"/>
</dbReference>
<evidence type="ECO:0000313" key="2">
    <source>
        <dbReference type="EMBL" id="EDQ90615.1"/>
    </source>
</evidence>
<dbReference type="RefSeq" id="XP_001744666.1">
    <property type="nucleotide sequence ID" value="XM_001744614.1"/>
</dbReference>
<evidence type="ECO:0000259" key="1">
    <source>
        <dbReference type="PROSITE" id="PS50010"/>
    </source>
</evidence>
<protein>
    <recommendedName>
        <fullName evidence="1">DH domain-containing protein</fullName>
    </recommendedName>
</protein>
<evidence type="ECO:0000313" key="3">
    <source>
        <dbReference type="Proteomes" id="UP000001357"/>
    </source>
</evidence>
<name>A9UVN6_MONBE</name>
<proteinExistence type="predicted"/>
<dbReference type="SUPFAM" id="SSF48065">
    <property type="entry name" value="DBL homology domain (DH-domain)"/>
    <property type="match status" value="1"/>
</dbReference>
<dbReference type="InParanoid" id="A9UVN6"/>
<dbReference type="InterPro" id="IPR000219">
    <property type="entry name" value="DH_dom"/>
</dbReference>
<sequence length="968" mass="108329">MAVNGMELGQWLSHQDDHTRQQFWVDLLFHQPPEDLVFVQNTARRLQSYHRVRQGELPNQSVLDQTEALHGVEAKAFAAQVQDQLHGIEEHQRELAFAAEQRELKRQQNELLNGLLGQYQTATQKVLAAAETAVKLEANCGSPQVHAFRVRPHLRGSTPPPPSSPTVPCEDLCLTHLNLEEERIQSFLSGLAACLRPDKGVLHLFAPRLLYAGMTVLVASNPWVVMSSISGASMPVAYLTPFCSGTRCATACRLICSYLLLEAGLELVNQLRLILGRTVTVSNDVIAHPADLAFDARLLGGISPEGRRFFLPTPLATWRRSAGLLHELVVAGRRWLQSQLDLHGDAIIDHHWCRIITHIVGWNRWLALEEQLRPVLNWLQLLRHDNDLSVESWAELIRLLETAMAEKRHALAIEDKAGDEARKEARILERLAAEHDEARTNAQAKLKGMSRLIPRLQRLIEVQEDLDLDLETAMDELDEEMVRWVEAPLLSKHQAGDAAGLASLTYADRIDLLIQGDVDTEAAVEALTLERRSFQLQPESVIDYALGFPVTSPAVAWRVLTRAEQDYLDLLDLHQWLNIQPLVVVLRDRGLTHNVIDRALRTLQRHEGGDRPPLRALPRALQEEQEFLTLEEFVAMFWDWLQLIEVHEAFFNDLLAGMDELAIAEENEDASGTLGALDRLAQALLELAETLRPTLQTLLRNVENGLHRFGAAMERSALLRSFLCRAKYSQHAPTALSFWRLHLLPLQRISFYRWCCGELLRLTAAPTQRQALGQAMDTFGKLCRGLDRTAATSARTAAATLARRAGADDELPSDAVLVQRFVVVARERVVLHDDSDLVETYGAAEEEHSVGVMRALGEALVAVTPSELHFLEVWEECVAVGQAAVTRLRTLIVLPRHVVEDVYLSSEYVQDLDLDGVVLCVTMTPGAQADSNTDAMGGDEAWEDTSLVKLYHRNPGQLEALEHVLLSS</sequence>
<accession>A9UVN6</accession>
<dbReference type="AlphaFoldDB" id="A9UVN6"/>
<organism evidence="2 3">
    <name type="scientific">Monosiga brevicollis</name>
    <name type="common">Choanoflagellate</name>
    <dbReference type="NCBI Taxonomy" id="81824"/>
    <lineage>
        <taxon>Eukaryota</taxon>
        <taxon>Choanoflagellata</taxon>
        <taxon>Craspedida</taxon>
        <taxon>Salpingoecidae</taxon>
        <taxon>Monosiga</taxon>
    </lineage>
</organism>
<reference evidence="2 3" key="1">
    <citation type="journal article" date="2008" name="Nature">
        <title>The genome of the choanoflagellate Monosiga brevicollis and the origin of metazoans.</title>
        <authorList>
            <consortium name="JGI Sequencing"/>
            <person name="King N."/>
            <person name="Westbrook M.J."/>
            <person name="Young S.L."/>
            <person name="Kuo A."/>
            <person name="Abedin M."/>
            <person name="Chapman J."/>
            <person name="Fairclough S."/>
            <person name="Hellsten U."/>
            <person name="Isogai Y."/>
            <person name="Letunic I."/>
            <person name="Marr M."/>
            <person name="Pincus D."/>
            <person name="Putnam N."/>
            <person name="Rokas A."/>
            <person name="Wright K.J."/>
            <person name="Zuzow R."/>
            <person name="Dirks W."/>
            <person name="Good M."/>
            <person name="Goodstein D."/>
            <person name="Lemons D."/>
            <person name="Li W."/>
            <person name="Lyons J.B."/>
            <person name="Morris A."/>
            <person name="Nichols S."/>
            <person name="Richter D.J."/>
            <person name="Salamov A."/>
            <person name="Bork P."/>
            <person name="Lim W.A."/>
            <person name="Manning G."/>
            <person name="Miller W.T."/>
            <person name="McGinnis W."/>
            <person name="Shapiro H."/>
            <person name="Tjian R."/>
            <person name="Grigoriev I.V."/>
            <person name="Rokhsar D."/>
        </authorList>
    </citation>
    <scope>NUCLEOTIDE SEQUENCE [LARGE SCALE GENOMIC DNA]</scope>
    <source>
        <strain evidence="3">MX1 / ATCC 50154</strain>
    </source>
</reference>
<dbReference type="GeneID" id="5890002"/>
<dbReference type="Proteomes" id="UP000001357">
    <property type="component" value="Unassembled WGS sequence"/>
</dbReference>
<dbReference type="PROSITE" id="PS50010">
    <property type="entry name" value="DH_2"/>
    <property type="match status" value="1"/>
</dbReference>
<dbReference type="KEGG" id="mbr:MONBRDRAFT_7019"/>